<name>A0A1S7S3N2_9HYPH</name>
<keyword evidence="2" id="KW-0456">Lyase</keyword>
<dbReference type="CDD" id="cd06661">
    <property type="entry name" value="GGCT_like"/>
    <property type="match status" value="1"/>
</dbReference>
<reference evidence="3 4" key="1">
    <citation type="submission" date="2016-01" db="EMBL/GenBank/DDBJ databases">
        <authorList>
            <person name="Oliw E.H."/>
        </authorList>
    </citation>
    <scope>NUCLEOTIDE SEQUENCE [LARGE SCALE GENOMIC DNA]</scope>
    <source>
        <strain evidence="3 4">Zutra 3-1</strain>
    </source>
</reference>
<evidence type="ECO:0000313" key="3">
    <source>
        <dbReference type="EMBL" id="CUX62167.1"/>
    </source>
</evidence>
<accession>A0A1S7S3N2</accession>
<gene>
    <name evidence="3" type="ORF">AGR7C_pAt0179</name>
</gene>
<dbReference type="InterPro" id="IPR013024">
    <property type="entry name" value="GGCT-like"/>
</dbReference>
<protein>
    <recommendedName>
        <fullName evidence="1">glutathione-specific gamma-glutamylcyclotransferase</fullName>
        <ecNumber evidence="1">4.3.2.7</ecNumber>
    </recommendedName>
</protein>
<dbReference type="GO" id="GO:0005737">
    <property type="term" value="C:cytoplasm"/>
    <property type="evidence" value="ECO:0007669"/>
    <property type="project" value="TreeGrafter"/>
</dbReference>
<evidence type="ECO:0000313" key="4">
    <source>
        <dbReference type="Proteomes" id="UP000191987"/>
    </source>
</evidence>
<dbReference type="GO" id="GO:0006751">
    <property type="term" value="P:glutathione catabolic process"/>
    <property type="evidence" value="ECO:0007669"/>
    <property type="project" value="InterPro"/>
</dbReference>
<dbReference type="EC" id="4.3.2.7" evidence="1"/>
<dbReference type="InterPro" id="IPR036568">
    <property type="entry name" value="GGCT-like_sf"/>
</dbReference>
<proteinExistence type="predicted"/>
<dbReference type="PANTHER" id="PTHR12192">
    <property type="entry name" value="CATION TRANSPORT PROTEIN CHAC-RELATED"/>
    <property type="match status" value="1"/>
</dbReference>
<dbReference type="InterPro" id="IPR006840">
    <property type="entry name" value="ChaC"/>
</dbReference>
<sequence length="265" mass="29799">MSASRTAGARALRRLFNKTSSPMPRTSSYKTRLPATLHLTSELVARTMRVVEEEGPEPNWTPISPRQLDELVRRVEEGAGDEEIWIFAYGSLMWNPEFEVEATENAVAYGWHRAFSLRIERFRATSEAPGLMLALQRGGSCSGLILKLPCKTKRQDLRKLLAREIRYAEVCDMVRWITVKTPAGTRRALTFWASPKQSLLTEKVPLETAAGLIAQACGPAGSCAEYLHRTVLDLAERQIFDRNLWQLQKLVAERLEALPPPVNPA</sequence>
<evidence type="ECO:0000256" key="1">
    <source>
        <dbReference type="ARBA" id="ARBA00012344"/>
    </source>
</evidence>
<dbReference type="Gene3D" id="3.10.490.10">
    <property type="entry name" value="Gamma-glutamyl cyclotransferase-like"/>
    <property type="match status" value="1"/>
</dbReference>
<dbReference type="AlphaFoldDB" id="A0A1S7S3N2"/>
<organism evidence="3 4">
    <name type="scientific">Agrobacterium deltaense Zutra 3/1</name>
    <dbReference type="NCBI Taxonomy" id="1183427"/>
    <lineage>
        <taxon>Bacteria</taxon>
        <taxon>Pseudomonadati</taxon>
        <taxon>Pseudomonadota</taxon>
        <taxon>Alphaproteobacteria</taxon>
        <taxon>Hyphomicrobiales</taxon>
        <taxon>Rhizobiaceae</taxon>
        <taxon>Rhizobium/Agrobacterium group</taxon>
        <taxon>Agrobacterium</taxon>
    </lineage>
</organism>
<dbReference type="SUPFAM" id="SSF110857">
    <property type="entry name" value="Gamma-glutamyl cyclotransferase-like"/>
    <property type="match status" value="1"/>
</dbReference>
<evidence type="ECO:0000256" key="2">
    <source>
        <dbReference type="ARBA" id="ARBA00023239"/>
    </source>
</evidence>
<dbReference type="Pfam" id="PF04752">
    <property type="entry name" value="ChaC"/>
    <property type="match status" value="1"/>
</dbReference>
<dbReference type="Proteomes" id="UP000191987">
    <property type="component" value="Unassembled WGS sequence"/>
</dbReference>
<dbReference type="EMBL" id="FBWG01000049">
    <property type="protein sequence ID" value="CUX62167.1"/>
    <property type="molecule type" value="Genomic_DNA"/>
</dbReference>
<dbReference type="PANTHER" id="PTHR12192:SF2">
    <property type="entry name" value="GLUTATHIONE-SPECIFIC GAMMA-GLUTAMYLCYCLOTRANSFERASE 2"/>
    <property type="match status" value="1"/>
</dbReference>
<dbReference type="GO" id="GO:0061928">
    <property type="term" value="F:glutathione specific gamma-glutamylcyclotransferase activity"/>
    <property type="evidence" value="ECO:0007669"/>
    <property type="project" value="UniProtKB-EC"/>
</dbReference>